<comment type="subcellular location">
    <subcellularLocation>
        <location evidence="1">Membrane</location>
        <topology evidence="1">Multi-pass membrane protein</topology>
    </subcellularLocation>
</comment>
<dbReference type="PANTHER" id="PTHR30071:SF1">
    <property type="entry name" value="CYTOCHROME B_B6 PROTEIN-RELATED"/>
    <property type="match status" value="1"/>
</dbReference>
<evidence type="ECO:0000256" key="6">
    <source>
        <dbReference type="SAM" id="Phobius"/>
    </source>
</evidence>
<feature type="transmembrane region" description="Helical" evidence="6">
    <location>
        <begin position="375"/>
        <end position="399"/>
    </location>
</feature>
<feature type="transmembrane region" description="Helical" evidence="6">
    <location>
        <begin position="53"/>
        <end position="73"/>
    </location>
</feature>
<gene>
    <name evidence="8" type="ORF">J2S11_000466</name>
</gene>
<dbReference type="Pfam" id="PF01578">
    <property type="entry name" value="Cytochrom_C_asm"/>
    <property type="match status" value="1"/>
</dbReference>
<dbReference type="Proteomes" id="UP001235840">
    <property type="component" value="Unassembled WGS sequence"/>
</dbReference>
<protein>
    <submittedName>
        <fullName evidence="8">ABC-type transport system involved in cytochrome c biogenesis permease subunit</fullName>
    </submittedName>
</protein>
<feature type="transmembrane region" description="Helical" evidence="6">
    <location>
        <begin position="85"/>
        <end position="103"/>
    </location>
</feature>
<evidence type="ECO:0000256" key="5">
    <source>
        <dbReference type="ARBA" id="ARBA00023136"/>
    </source>
</evidence>
<dbReference type="InterPro" id="IPR045062">
    <property type="entry name" value="Cyt_c_biogenesis_CcsA/CcmC"/>
</dbReference>
<organism evidence="8 9">
    <name type="scientific">Caldalkalibacillus horti</name>
    <dbReference type="NCBI Taxonomy" id="77523"/>
    <lineage>
        <taxon>Bacteria</taxon>
        <taxon>Bacillati</taxon>
        <taxon>Bacillota</taxon>
        <taxon>Bacilli</taxon>
        <taxon>Bacillales</taxon>
        <taxon>Bacillaceae</taxon>
        <taxon>Caldalkalibacillus</taxon>
    </lineage>
</organism>
<feature type="transmembrane region" description="Helical" evidence="6">
    <location>
        <begin position="108"/>
        <end position="127"/>
    </location>
</feature>
<evidence type="ECO:0000256" key="2">
    <source>
        <dbReference type="ARBA" id="ARBA00022692"/>
    </source>
</evidence>
<feature type="transmembrane region" description="Helical" evidence="6">
    <location>
        <begin position="147"/>
        <end position="169"/>
    </location>
</feature>
<dbReference type="PANTHER" id="PTHR30071">
    <property type="entry name" value="HEME EXPORTER PROTEIN C"/>
    <property type="match status" value="1"/>
</dbReference>
<keyword evidence="9" id="KW-1185">Reference proteome</keyword>
<evidence type="ECO:0000256" key="3">
    <source>
        <dbReference type="ARBA" id="ARBA00022748"/>
    </source>
</evidence>
<evidence type="ECO:0000256" key="1">
    <source>
        <dbReference type="ARBA" id="ARBA00004141"/>
    </source>
</evidence>
<keyword evidence="3" id="KW-0201">Cytochrome c-type biogenesis</keyword>
<reference evidence="8 9" key="1">
    <citation type="submission" date="2023-07" db="EMBL/GenBank/DDBJ databases">
        <title>Genomic Encyclopedia of Type Strains, Phase IV (KMG-IV): sequencing the most valuable type-strain genomes for metagenomic binning, comparative biology and taxonomic classification.</title>
        <authorList>
            <person name="Goeker M."/>
        </authorList>
    </citation>
    <scope>NUCLEOTIDE SEQUENCE [LARGE SCALE GENOMIC DNA]</scope>
    <source>
        <strain evidence="8 9">DSM 12751</strain>
    </source>
</reference>
<dbReference type="InterPro" id="IPR002541">
    <property type="entry name" value="Cyt_c_assembly"/>
</dbReference>
<keyword evidence="2 6" id="KW-0812">Transmembrane</keyword>
<dbReference type="EMBL" id="JAUSTY010000002">
    <property type="protein sequence ID" value="MDQ0164566.1"/>
    <property type="molecule type" value="Genomic_DNA"/>
</dbReference>
<keyword evidence="5 6" id="KW-0472">Membrane</keyword>
<accession>A0ABT9VUA2</accession>
<evidence type="ECO:0000256" key="4">
    <source>
        <dbReference type="ARBA" id="ARBA00022989"/>
    </source>
</evidence>
<feature type="domain" description="Cytochrome c assembly protein" evidence="7">
    <location>
        <begin position="272"/>
        <end position="400"/>
    </location>
</feature>
<dbReference type="RefSeq" id="WP_307390365.1">
    <property type="nucleotide sequence ID" value="NZ_BAAADK010000018.1"/>
</dbReference>
<feature type="transmembrane region" description="Helical" evidence="6">
    <location>
        <begin position="311"/>
        <end position="333"/>
    </location>
</feature>
<sequence length="406" mass="45862">MNLELISLSSTLLLITFFVYIISGVVFVISILGRKWSDRDPETHKKRWGKAGFIFACIGFLFHLGYFITRWIGVTNVPLSNMFEYMVSLAMMTVFGFIILYAIYRTTLLGILVLPLAITLLGWASVFDSTPNPLVPSLQSHWLTLHVSFVSLSQGIFAIAFAAGLMYIIRTVNQSRLNKQNFFLEVSICAVLMLVGFIIVTSTFRGMGYEVSFEYINEREESQVLAYTLPAIAGPQNPTILSPERMEPIISTPGWMKGVDAPRKFNTLIWSFLSGLVLYGLLLLIFRKRLGAVMQPWLSDIKPAMLDEMQYRAIAIAYPLFTLGGLIFAMIWAEQAWGRFWGWDPKEVWALITWLLYSAYLHLRLSKGWHGTKSAWLGVIGFVIIMFNLVFVNLIIAGLHSYASGG</sequence>
<feature type="transmembrane region" description="Helical" evidence="6">
    <location>
        <begin position="268"/>
        <end position="286"/>
    </location>
</feature>
<keyword evidence="4 6" id="KW-1133">Transmembrane helix</keyword>
<evidence type="ECO:0000313" key="8">
    <source>
        <dbReference type="EMBL" id="MDQ0164566.1"/>
    </source>
</evidence>
<evidence type="ECO:0000259" key="7">
    <source>
        <dbReference type="Pfam" id="PF01578"/>
    </source>
</evidence>
<feature type="transmembrane region" description="Helical" evidence="6">
    <location>
        <begin position="181"/>
        <end position="204"/>
    </location>
</feature>
<feature type="transmembrane region" description="Helical" evidence="6">
    <location>
        <begin position="12"/>
        <end position="32"/>
    </location>
</feature>
<evidence type="ECO:0000313" key="9">
    <source>
        <dbReference type="Proteomes" id="UP001235840"/>
    </source>
</evidence>
<feature type="transmembrane region" description="Helical" evidence="6">
    <location>
        <begin position="348"/>
        <end position="363"/>
    </location>
</feature>
<comment type="caution">
    <text evidence="8">The sequence shown here is derived from an EMBL/GenBank/DDBJ whole genome shotgun (WGS) entry which is preliminary data.</text>
</comment>
<name>A0ABT9VUA2_9BACI</name>
<proteinExistence type="predicted"/>